<dbReference type="EMBL" id="CM029049">
    <property type="protein sequence ID" value="KAG2571580.1"/>
    <property type="molecule type" value="Genomic_DNA"/>
</dbReference>
<sequence length="86" mass="10034">MAPFLRRCHSGSRLLPAVPNFNLLRSCTIYDSYSPLFSLEFFSFSLVNLRLQGQLLTGSVIYMYQVLFQNLLIKSFYLMNMSYQDC</sequence>
<name>A0A8T0QCC4_PANVG</name>
<organism evidence="1 2">
    <name type="scientific">Panicum virgatum</name>
    <name type="common">Blackwell switchgrass</name>
    <dbReference type="NCBI Taxonomy" id="38727"/>
    <lineage>
        <taxon>Eukaryota</taxon>
        <taxon>Viridiplantae</taxon>
        <taxon>Streptophyta</taxon>
        <taxon>Embryophyta</taxon>
        <taxon>Tracheophyta</taxon>
        <taxon>Spermatophyta</taxon>
        <taxon>Magnoliopsida</taxon>
        <taxon>Liliopsida</taxon>
        <taxon>Poales</taxon>
        <taxon>Poaceae</taxon>
        <taxon>PACMAD clade</taxon>
        <taxon>Panicoideae</taxon>
        <taxon>Panicodae</taxon>
        <taxon>Paniceae</taxon>
        <taxon>Panicinae</taxon>
        <taxon>Panicum</taxon>
        <taxon>Panicum sect. Hiantes</taxon>
    </lineage>
</organism>
<proteinExistence type="predicted"/>
<reference evidence="1" key="1">
    <citation type="submission" date="2020-05" db="EMBL/GenBank/DDBJ databases">
        <title>WGS assembly of Panicum virgatum.</title>
        <authorList>
            <person name="Lovell J.T."/>
            <person name="Jenkins J."/>
            <person name="Shu S."/>
            <person name="Juenger T.E."/>
            <person name="Schmutz J."/>
        </authorList>
    </citation>
    <scope>NUCLEOTIDE SEQUENCE</scope>
    <source>
        <strain evidence="1">AP13</strain>
    </source>
</reference>
<keyword evidence="2" id="KW-1185">Reference proteome</keyword>
<gene>
    <name evidence="1" type="ORF">PVAP13_7KG134000</name>
</gene>
<comment type="caution">
    <text evidence="1">The sequence shown here is derived from an EMBL/GenBank/DDBJ whole genome shotgun (WGS) entry which is preliminary data.</text>
</comment>
<accession>A0A8T0QCC4</accession>
<evidence type="ECO:0000313" key="2">
    <source>
        <dbReference type="Proteomes" id="UP000823388"/>
    </source>
</evidence>
<dbReference type="Proteomes" id="UP000823388">
    <property type="component" value="Chromosome 7K"/>
</dbReference>
<dbReference type="AlphaFoldDB" id="A0A8T0QCC4"/>
<protein>
    <submittedName>
        <fullName evidence="1">Uncharacterized protein</fullName>
    </submittedName>
</protein>
<evidence type="ECO:0000313" key="1">
    <source>
        <dbReference type="EMBL" id="KAG2571580.1"/>
    </source>
</evidence>